<evidence type="ECO:0000256" key="11">
    <source>
        <dbReference type="SAM" id="MobiDB-lite"/>
    </source>
</evidence>
<reference evidence="18" key="1">
    <citation type="journal article" date="2013" name="Genome Biol. Evol.">
        <title>Punctuated emergences of genetic and phenotypic innovations in eumetazoan, bilaterian, euteleostome, and hominidae ancestors.</title>
        <authorList>
            <person name="Wenger Y."/>
            <person name="Galliot B."/>
        </authorList>
    </citation>
    <scope>NUCLEOTIDE SEQUENCE</scope>
    <source>
        <tissue evidence="18">Whole animals</tissue>
    </source>
</reference>
<dbReference type="Pfam" id="PF22984">
    <property type="entry name" value="RM6_Med14"/>
    <property type="match status" value="1"/>
</dbReference>
<feature type="domain" description="Mediator of RNA polymerase II transcription subunit 14 RM3" evidence="16">
    <location>
        <begin position="372"/>
        <end position="472"/>
    </location>
</feature>
<dbReference type="GO" id="GO:0016592">
    <property type="term" value="C:mediator complex"/>
    <property type="evidence" value="ECO:0007669"/>
    <property type="project" value="UniProtKB-UniRule"/>
</dbReference>
<keyword evidence="4" id="KW-0677">Repeat</keyword>
<feature type="domain" description="Mediator complex subunit MED14 N-terminal" evidence="12">
    <location>
        <begin position="16"/>
        <end position="204"/>
    </location>
</feature>
<accession>T2MIH4</accession>
<evidence type="ECO:0000259" key="14">
    <source>
        <dbReference type="Pfam" id="PF22983"/>
    </source>
</evidence>
<comment type="similarity">
    <text evidence="2 10">Belongs to the Mediator complex subunit 14 family.</text>
</comment>
<evidence type="ECO:0000256" key="2">
    <source>
        <dbReference type="ARBA" id="ARBA00007813"/>
    </source>
</evidence>
<dbReference type="InterPro" id="IPR056879">
    <property type="entry name" value="RM3_Med14"/>
</dbReference>
<dbReference type="PANTHER" id="PTHR12809">
    <property type="entry name" value="MEDIATOR COMPLEX SUBUNIT"/>
    <property type="match status" value="1"/>
</dbReference>
<feature type="region of interest" description="Disordered" evidence="11">
    <location>
        <begin position="933"/>
        <end position="999"/>
    </location>
</feature>
<feature type="domain" description="Mediator of RNA polymerase II transcription subunit 14 RM2" evidence="13">
    <location>
        <begin position="283"/>
        <end position="359"/>
    </location>
</feature>
<dbReference type="InterPro" id="IPR055107">
    <property type="entry name" value="Med14_RM8"/>
</dbReference>
<dbReference type="InterPro" id="IPR055122">
    <property type="entry name" value="Med14_N"/>
</dbReference>
<feature type="domain" description="Mediator of RNA polymerase II transcription subunit 14 RM6" evidence="15">
    <location>
        <begin position="757"/>
        <end position="818"/>
    </location>
</feature>
<dbReference type="Pfam" id="PF25065">
    <property type="entry name" value="RM3_Med14"/>
    <property type="match status" value="1"/>
</dbReference>
<evidence type="ECO:0000256" key="5">
    <source>
        <dbReference type="ARBA" id="ARBA00023015"/>
    </source>
</evidence>
<feature type="domain" description="Mediator of RNA polymerase II transcription subunit 14 RM8" evidence="14">
    <location>
        <begin position="1091"/>
        <end position="1170"/>
    </location>
</feature>
<protein>
    <recommendedName>
        <fullName evidence="3 10">Mediator of RNA polymerase II transcription subunit 14</fullName>
    </recommendedName>
    <alternativeName>
        <fullName evidence="9 10">Mediator complex subunit 14</fullName>
    </alternativeName>
</protein>
<feature type="domain" description="Mediator of RNA polymerase II transcription subunit 14 C-terminal" evidence="17">
    <location>
        <begin position="1188"/>
        <end position="1292"/>
    </location>
</feature>
<name>T2MIH4_HYDVU</name>
<evidence type="ECO:0000256" key="6">
    <source>
        <dbReference type="ARBA" id="ARBA00023159"/>
    </source>
</evidence>
<evidence type="ECO:0000313" key="18">
    <source>
        <dbReference type="EMBL" id="CDG71911.1"/>
    </source>
</evidence>
<dbReference type="GO" id="GO:0006357">
    <property type="term" value="P:regulation of transcription by RNA polymerase II"/>
    <property type="evidence" value="ECO:0007669"/>
    <property type="project" value="InterPro"/>
</dbReference>
<dbReference type="PANTHER" id="PTHR12809:SF2">
    <property type="entry name" value="MEDIATOR OF RNA POLYMERASE II TRANSCRIPTION SUBUNIT 14"/>
    <property type="match status" value="1"/>
</dbReference>
<dbReference type="OrthoDB" id="5957888at2759"/>
<evidence type="ECO:0000259" key="16">
    <source>
        <dbReference type="Pfam" id="PF25065"/>
    </source>
</evidence>
<dbReference type="GO" id="GO:0070847">
    <property type="term" value="C:core mediator complex"/>
    <property type="evidence" value="ECO:0007669"/>
    <property type="project" value="TreeGrafter"/>
</dbReference>
<evidence type="ECO:0000256" key="3">
    <source>
        <dbReference type="ARBA" id="ARBA00019619"/>
    </source>
</evidence>
<dbReference type="Pfam" id="PF08638">
    <property type="entry name" value="Med14"/>
    <property type="match status" value="1"/>
</dbReference>
<dbReference type="EMBL" id="HAAD01005679">
    <property type="protein sequence ID" value="CDG71911.1"/>
    <property type="molecule type" value="mRNA"/>
</dbReference>
<comment type="subunit">
    <text evidence="10">Component of the Mediator complex.</text>
</comment>
<comment type="function">
    <text evidence="10">Component of the Mediator complex, a coactivator involved in the regulated transcription of nearly all RNA polymerase II-dependent genes. Mediator functions as a bridge to convey information from gene-specific regulatory proteins to the basal RNA polymerase II transcription machinery. Mediator is recruited to promoters by direct interactions with regulatory proteins and serves as a scaffold for the assembly of a functional preinitiation complex with RNA polymerase II and the general transcription factors.</text>
</comment>
<evidence type="ECO:0000256" key="8">
    <source>
        <dbReference type="ARBA" id="ARBA00023242"/>
    </source>
</evidence>
<dbReference type="Pfam" id="PF22981">
    <property type="entry name" value="RM2_Med14"/>
    <property type="match status" value="1"/>
</dbReference>
<dbReference type="InterPro" id="IPR055113">
    <property type="entry name" value="Med14_RM2"/>
</dbReference>
<keyword evidence="6 10" id="KW-0010">Activator</keyword>
<dbReference type="GO" id="GO:0003712">
    <property type="term" value="F:transcription coregulator activity"/>
    <property type="evidence" value="ECO:0007669"/>
    <property type="project" value="UniProtKB-UniRule"/>
</dbReference>
<evidence type="ECO:0000259" key="12">
    <source>
        <dbReference type="Pfam" id="PF08638"/>
    </source>
</evidence>
<evidence type="ECO:0000256" key="9">
    <source>
        <dbReference type="ARBA" id="ARBA00032007"/>
    </source>
</evidence>
<keyword evidence="8 10" id="KW-0539">Nucleus</keyword>
<feature type="compositionally biased region" description="Polar residues" evidence="11">
    <location>
        <begin position="976"/>
        <end position="991"/>
    </location>
</feature>
<feature type="compositionally biased region" description="Polar residues" evidence="11">
    <location>
        <begin position="948"/>
        <end position="966"/>
    </location>
</feature>
<evidence type="ECO:0000256" key="7">
    <source>
        <dbReference type="ARBA" id="ARBA00023163"/>
    </source>
</evidence>
<keyword evidence="7 10" id="KW-0804">Transcription</keyword>
<evidence type="ECO:0000259" key="15">
    <source>
        <dbReference type="Pfam" id="PF22984"/>
    </source>
</evidence>
<evidence type="ECO:0000259" key="17">
    <source>
        <dbReference type="Pfam" id="PF25069"/>
    </source>
</evidence>
<evidence type="ECO:0000256" key="4">
    <source>
        <dbReference type="ARBA" id="ARBA00022737"/>
    </source>
</evidence>
<comment type="subcellular location">
    <subcellularLocation>
        <location evidence="1 10">Nucleus</location>
    </subcellularLocation>
</comment>
<dbReference type="InterPro" id="IPR013947">
    <property type="entry name" value="Mediator_Med14"/>
</dbReference>
<evidence type="ECO:0000259" key="13">
    <source>
        <dbReference type="Pfam" id="PF22981"/>
    </source>
</evidence>
<dbReference type="InterPro" id="IPR055114">
    <property type="entry name" value="Med14_RM6"/>
</dbReference>
<dbReference type="InterPro" id="IPR056877">
    <property type="entry name" value="Med14_C"/>
</dbReference>
<dbReference type="Pfam" id="PF22983">
    <property type="entry name" value="RM8_Med14"/>
    <property type="match status" value="1"/>
</dbReference>
<keyword evidence="5 10" id="KW-0805">Transcription regulation</keyword>
<gene>
    <name evidence="18" type="primary">MED14</name>
</gene>
<proteinExistence type="evidence at transcript level"/>
<evidence type="ECO:0000256" key="10">
    <source>
        <dbReference type="RuleBase" id="RU365082"/>
    </source>
</evidence>
<sequence length="1330" mass="151843">MASIQHHHTSASRRGINLSMLIDFLLQKTYHDLTVLSELLPRKSDIERKVEIIKFVTKARQQFIRLLALVKWASGAEKVDKCQAISTLLDQQNAYFIDTADALAKMARETLVQARLPNFSIPTAVDVLTTGSFNRLPKCIKTKIVPVDPISTEEKTKTLKRLDEVIQYRLCVSEIPKKFSNIKICDGKVTLTVQNEFEVMLMLMGDGDDIPWRLLKIKILLQDHELGDGQELVHELQINYIHQVVQSRLMIEDNPLVDLYNTLHHFCLSLQLEVFHTQCKRLISERWGDCVHIHEYVPGKILVISYCRLNLTQIQQSETRVYPQIIIQVPNGNQNLLVLSHNPPLYNEKDHIEGKLLSIGCFSIENIYFASLKKFSYQRLLKLRDELVKDAYFITNSYINEEVPFLRLQPYPNCSTSEQLTINVDFRTGMFNISEKVTNSHIKQLQNTLWTNFSLFAQDFHKVRCSLYLERCRGSVLSLPVLPFYQLPLSTPSVGILSKLPPYRLFFKFKNYPDFVLLIYLQIDLDSKEKEIIEKFYLLKLLPSIFKPEQDDKSSLAYSVDYCCQLNEKLLQNINELNNFSRSFTSQEDYISSAKRRKCCVESSKQLAFNSTLHLVLLQTILRIPFIEISKQLAVHKVVFDGVHVKDDSHYNLNLLDFPLPESCNKTDSKNFKELILSCILYVDYNTMRWVVVYQFQKLNIECLNVEFVEFTYDMKADNIVVQILEDYRGMVKVFQHAQDIHDVLNSLHVTCGIDDFSVHSYNMKSLVLTYSPARCFNIELSFCNGKYKLSFMENGKSREKCPHYLMQDHLMQEFNKHENFQYILKIVYGTLVPLSSISSIPILPACGRSSRVLSMVNNFTFITHSSTHMKLIYRNQYILDIYFLQDSVLIRDGTLYMTDSTKGMRGFSPISQLTSFLNLFVDQGRLNNDITRGNTDFPFTPGGSTADFDQQNESLGPPSHDSTGSYKDRSMKSPAISSPYSQHSMQSPGNPYSAPSPGTFIQPSPAYIPVMSPNAWPGSPPLVQGSPRPGKSGLTRQMLTGINISNAPVPVVLSHAGFKKLLLPVATSKQTVKLCPLERFFGSILLRYELIRVMRVDDTLKLEKFDNGVVIFAGSGKNGPDTGLQYSVRLNPHTMDSLVLKVTPNKGHENLWSADELKTLEQFFESKVVCSPYKVPALTSFARILGTQSKIMKDFVKIMKLEMQTNWNDFLFKVELCLTVPPGKISFIAVPGTPAVVLKNKNLIFLQLTEVKNENNTFTVPIVHDVKANTVQYVELPKPENGPQEPVTWAVRAVASLQSLLQKISGEISKKDFPIFCTIITILKYMQVK</sequence>
<organism evidence="18">
    <name type="scientific">Hydra vulgaris</name>
    <name type="common">Hydra</name>
    <name type="synonym">Hydra attenuata</name>
    <dbReference type="NCBI Taxonomy" id="6087"/>
    <lineage>
        <taxon>Eukaryota</taxon>
        <taxon>Metazoa</taxon>
        <taxon>Cnidaria</taxon>
        <taxon>Hydrozoa</taxon>
        <taxon>Hydroidolina</taxon>
        <taxon>Anthoathecata</taxon>
        <taxon>Aplanulata</taxon>
        <taxon>Hydridae</taxon>
        <taxon>Hydra</taxon>
    </lineage>
</organism>
<dbReference type="Pfam" id="PF25069">
    <property type="entry name" value="Med14_C"/>
    <property type="match status" value="1"/>
</dbReference>
<evidence type="ECO:0000256" key="1">
    <source>
        <dbReference type="ARBA" id="ARBA00004123"/>
    </source>
</evidence>